<dbReference type="FunFam" id="3.40.1280.10:FF:000010">
    <property type="entry name" value="probable methyltransferase TARBP1"/>
    <property type="match status" value="1"/>
</dbReference>
<dbReference type="Pfam" id="PF00588">
    <property type="entry name" value="SpoU_methylase"/>
    <property type="match status" value="1"/>
</dbReference>
<evidence type="ECO:0000313" key="13">
    <source>
        <dbReference type="EMBL" id="KAG8223604.1"/>
    </source>
</evidence>
<keyword evidence="6" id="KW-0007">Acetylation</keyword>
<dbReference type="InterPro" id="IPR029026">
    <property type="entry name" value="tRNA_m1G_MTases_N"/>
</dbReference>
<dbReference type="EMBL" id="KZ308167">
    <property type="protein sequence ID" value="KAG8223604.1"/>
    <property type="molecule type" value="Genomic_DNA"/>
</dbReference>
<evidence type="ECO:0000256" key="1">
    <source>
        <dbReference type="ARBA" id="ARBA00007228"/>
    </source>
</evidence>
<dbReference type="GO" id="GO:0141100">
    <property type="term" value="F:tRNA (guanine(18)-2'-O)-methyltransferase activity"/>
    <property type="evidence" value="ECO:0007669"/>
    <property type="project" value="UniProtKB-EC"/>
</dbReference>
<gene>
    <name evidence="13" type="ORF">J437_LFUL004128</name>
</gene>
<dbReference type="PANTHER" id="PTHR12029">
    <property type="entry name" value="RNA METHYLTRANSFERASE"/>
    <property type="match status" value="1"/>
</dbReference>
<evidence type="ECO:0000256" key="4">
    <source>
        <dbReference type="ARBA" id="ARBA00022691"/>
    </source>
</evidence>
<evidence type="ECO:0000256" key="5">
    <source>
        <dbReference type="ARBA" id="ARBA00022884"/>
    </source>
</evidence>
<evidence type="ECO:0000256" key="7">
    <source>
        <dbReference type="ARBA" id="ARBA00093266"/>
    </source>
</evidence>
<evidence type="ECO:0000256" key="6">
    <source>
        <dbReference type="ARBA" id="ARBA00022990"/>
    </source>
</evidence>
<keyword evidence="5" id="KW-0694">RNA-binding</keyword>
<proteinExistence type="inferred from homology"/>
<dbReference type="InterPro" id="IPR001537">
    <property type="entry name" value="SpoU_MeTrfase"/>
</dbReference>
<sequence length="486" mass="56017">MESERRGVPEAKGMTELLADCLGKRVLENIDVKSRYYGNSHVHRLKQRAMQNLLILETSMSKERREQLLVSVCDSLAIESHQPSVKYLQEWLLVRILTRHPDFRGRMWEIFQQVGLKRPGCMGSFIAVMYHLTKTTPQEQLEQFVKECLQHILPCCMAQQFSVRLYAQVVIHKLWELILSCNFEMVVKEYKVAYDCLNSGFDQANNVQKNLKKLKENFYFHAFHPTDHFSLETIFYEIPRLSNVSTDEWIAVSEFEIIKSNTIIPLQNTDNSLKQQSADYSADPTIDKSSNLQKKIMPWKCSDSQPELEFFSEVLDDVNHRNYERNRNREEGLIVVASLIDRMPNLGGLCRTCEAFNVSEYVLGSLKYIEDKQFQNLSVTAENWIPVSEIKPFMLAQYLKSMKEGGYALIGAEQTSNSKRLNDFKFPKKCLLLLGNEKGGIPADLLPLLDECVEVPQQGVIRSLNVHVTGALFVWEYARQNSCCNT</sequence>
<keyword evidence="3" id="KW-0808">Transferase</keyword>
<comment type="caution">
    <text evidence="13">The sequence shown here is derived from an EMBL/GenBank/DDBJ whole genome shotgun (WGS) entry which is preliminary data.</text>
</comment>
<dbReference type="InterPro" id="IPR029028">
    <property type="entry name" value="Alpha/beta_knot_MTases"/>
</dbReference>
<dbReference type="Proteomes" id="UP000792457">
    <property type="component" value="Unassembled WGS sequence"/>
</dbReference>
<evidence type="ECO:0000256" key="2">
    <source>
        <dbReference type="ARBA" id="ARBA00022603"/>
    </source>
</evidence>
<dbReference type="GO" id="GO:0030488">
    <property type="term" value="P:tRNA methylation"/>
    <property type="evidence" value="ECO:0007669"/>
    <property type="project" value="InterPro"/>
</dbReference>
<evidence type="ECO:0000256" key="3">
    <source>
        <dbReference type="ARBA" id="ARBA00022679"/>
    </source>
</evidence>
<organism evidence="13 14">
    <name type="scientific">Ladona fulva</name>
    <name type="common">Scarce chaser dragonfly</name>
    <name type="synonym">Libellula fulva</name>
    <dbReference type="NCBI Taxonomy" id="123851"/>
    <lineage>
        <taxon>Eukaryota</taxon>
        <taxon>Metazoa</taxon>
        <taxon>Ecdysozoa</taxon>
        <taxon>Arthropoda</taxon>
        <taxon>Hexapoda</taxon>
        <taxon>Insecta</taxon>
        <taxon>Pterygota</taxon>
        <taxon>Palaeoptera</taxon>
        <taxon>Odonata</taxon>
        <taxon>Epiprocta</taxon>
        <taxon>Anisoptera</taxon>
        <taxon>Libelluloidea</taxon>
        <taxon>Libellulidae</taxon>
        <taxon>Ladona</taxon>
    </lineage>
</organism>
<dbReference type="SUPFAM" id="SSF75217">
    <property type="entry name" value="alpha/beta knot"/>
    <property type="match status" value="1"/>
</dbReference>
<keyword evidence="2" id="KW-0489">Methyltransferase</keyword>
<evidence type="ECO:0000256" key="11">
    <source>
        <dbReference type="ARBA" id="ARBA00093656"/>
    </source>
</evidence>
<evidence type="ECO:0000256" key="8">
    <source>
        <dbReference type="ARBA" id="ARBA00093361"/>
    </source>
</evidence>
<evidence type="ECO:0000256" key="9">
    <source>
        <dbReference type="ARBA" id="ARBA00093594"/>
    </source>
</evidence>
<comment type="function">
    <text evidence="8">S-adenosyl-L-methionine-dependent 2'-O-ribose methyltransferase that catalyzes the formation of 2'-O-methylguanosine at position 18 (Gm18) in a subset of tRNA. Selectively mediates Gm18 methylation of tRNAGln-TTG/CTG and tRNASer-TGA/GCT. Gm18 modification can enhance the stability of modified tRNAs.</text>
</comment>
<dbReference type="Gene3D" id="3.40.1280.10">
    <property type="match status" value="1"/>
</dbReference>
<reference evidence="13" key="1">
    <citation type="submission" date="2013-04" db="EMBL/GenBank/DDBJ databases">
        <authorList>
            <person name="Qu J."/>
            <person name="Murali S.C."/>
            <person name="Bandaranaike D."/>
            <person name="Bellair M."/>
            <person name="Blankenburg K."/>
            <person name="Chao H."/>
            <person name="Dinh H."/>
            <person name="Doddapaneni H."/>
            <person name="Downs B."/>
            <person name="Dugan-Rocha S."/>
            <person name="Elkadiri S."/>
            <person name="Gnanaolivu R.D."/>
            <person name="Hernandez B."/>
            <person name="Javaid M."/>
            <person name="Jayaseelan J.C."/>
            <person name="Lee S."/>
            <person name="Li M."/>
            <person name="Ming W."/>
            <person name="Munidasa M."/>
            <person name="Muniz J."/>
            <person name="Nguyen L."/>
            <person name="Ongeri F."/>
            <person name="Osuji N."/>
            <person name="Pu L.-L."/>
            <person name="Puazo M."/>
            <person name="Qu C."/>
            <person name="Quiroz J."/>
            <person name="Raj R."/>
            <person name="Weissenberger G."/>
            <person name="Xin Y."/>
            <person name="Zou X."/>
            <person name="Han Y."/>
            <person name="Richards S."/>
            <person name="Worley K."/>
            <person name="Muzny D."/>
            <person name="Gibbs R."/>
        </authorList>
    </citation>
    <scope>NUCLEOTIDE SEQUENCE</scope>
    <source>
        <strain evidence="13">Sampled in the wild</strain>
    </source>
</reference>
<keyword evidence="4" id="KW-0949">S-adenosyl-L-methionine</keyword>
<evidence type="ECO:0000313" key="14">
    <source>
        <dbReference type="Proteomes" id="UP000792457"/>
    </source>
</evidence>
<dbReference type="InterPro" id="IPR044748">
    <property type="entry name" value="Trm3/TARBP1_C"/>
</dbReference>
<dbReference type="PANTHER" id="PTHR12029:SF11">
    <property type="entry name" value="METHYLTRANSFERASE TARBP1-RELATED"/>
    <property type="match status" value="1"/>
</dbReference>
<comment type="similarity">
    <text evidence="1">Belongs to the class IV-like SAM-binding methyltransferase superfamily. RNA methyltransferase TrmH family.</text>
</comment>
<dbReference type="EC" id="2.1.1.34" evidence="9"/>
<dbReference type="InterPro" id="IPR045330">
    <property type="entry name" value="TRM3/TARBP1"/>
</dbReference>
<evidence type="ECO:0000259" key="12">
    <source>
        <dbReference type="Pfam" id="PF00588"/>
    </source>
</evidence>
<dbReference type="AlphaFoldDB" id="A0A8K0JWT6"/>
<evidence type="ECO:0000256" key="10">
    <source>
        <dbReference type="ARBA" id="ARBA00093636"/>
    </source>
</evidence>
<dbReference type="GO" id="GO:0003723">
    <property type="term" value="F:RNA binding"/>
    <property type="evidence" value="ECO:0007669"/>
    <property type="project" value="UniProtKB-KW"/>
</dbReference>
<dbReference type="OrthoDB" id="241340at2759"/>
<dbReference type="CDD" id="cd18091">
    <property type="entry name" value="SpoU-like_TRM3-like"/>
    <property type="match status" value="1"/>
</dbReference>
<accession>A0A8K0JWT6</accession>
<keyword evidence="14" id="KW-1185">Reference proteome</keyword>
<feature type="domain" description="tRNA/rRNA methyltransferase SpoU type" evidence="12">
    <location>
        <begin position="333"/>
        <end position="474"/>
    </location>
</feature>
<protein>
    <recommendedName>
        <fullName evidence="10">tRNA (guanosine(18)-2'-O)-methyltransferase TARBP1</fullName>
        <ecNumber evidence="9">2.1.1.34</ecNumber>
    </recommendedName>
    <alternativeName>
        <fullName evidence="11">TAR RNA-binding protein 1</fullName>
    </alternativeName>
</protein>
<name>A0A8K0JWT6_LADFU</name>
<reference evidence="13" key="2">
    <citation type="submission" date="2017-10" db="EMBL/GenBank/DDBJ databases">
        <title>Ladona fulva Genome sequencing and assembly.</title>
        <authorList>
            <person name="Murali S."/>
            <person name="Richards S."/>
            <person name="Bandaranaike D."/>
            <person name="Bellair M."/>
            <person name="Blankenburg K."/>
            <person name="Chao H."/>
            <person name="Dinh H."/>
            <person name="Doddapaneni H."/>
            <person name="Dugan-Rocha S."/>
            <person name="Elkadiri S."/>
            <person name="Gnanaolivu R."/>
            <person name="Hernandez B."/>
            <person name="Skinner E."/>
            <person name="Javaid M."/>
            <person name="Lee S."/>
            <person name="Li M."/>
            <person name="Ming W."/>
            <person name="Munidasa M."/>
            <person name="Muniz J."/>
            <person name="Nguyen L."/>
            <person name="Hughes D."/>
            <person name="Osuji N."/>
            <person name="Pu L.-L."/>
            <person name="Puazo M."/>
            <person name="Qu C."/>
            <person name="Quiroz J."/>
            <person name="Raj R."/>
            <person name="Weissenberger G."/>
            <person name="Xin Y."/>
            <person name="Zou X."/>
            <person name="Han Y."/>
            <person name="Worley K."/>
            <person name="Muzny D."/>
            <person name="Gibbs R."/>
        </authorList>
    </citation>
    <scope>NUCLEOTIDE SEQUENCE</scope>
    <source>
        <strain evidence="13">Sampled in the wild</strain>
    </source>
</reference>
<comment type="catalytic activity">
    <reaction evidence="7">
        <text>guanosine(18) in tRNA + S-adenosyl-L-methionine = 2'-O-methylguanosine(18) in tRNA + S-adenosyl-L-homocysteine + H(+)</text>
        <dbReference type="Rhea" id="RHEA:20077"/>
        <dbReference type="Rhea" id="RHEA-COMP:10190"/>
        <dbReference type="Rhea" id="RHEA-COMP:10192"/>
        <dbReference type="ChEBI" id="CHEBI:15378"/>
        <dbReference type="ChEBI" id="CHEBI:57856"/>
        <dbReference type="ChEBI" id="CHEBI:59789"/>
        <dbReference type="ChEBI" id="CHEBI:74269"/>
        <dbReference type="ChEBI" id="CHEBI:74445"/>
        <dbReference type="EC" id="2.1.1.34"/>
    </reaction>
    <physiologicalReaction direction="left-to-right" evidence="7">
        <dbReference type="Rhea" id="RHEA:20078"/>
    </physiologicalReaction>
</comment>